<feature type="transmembrane region" description="Helical" evidence="1">
    <location>
        <begin position="151"/>
        <end position="176"/>
    </location>
</feature>
<accession>A0A7H0IG97</accession>
<keyword evidence="1" id="KW-1133">Transmembrane helix</keyword>
<feature type="transmembrane region" description="Helical" evidence="1">
    <location>
        <begin position="68"/>
        <end position="88"/>
    </location>
</feature>
<evidence type="ECO:0000313" key="2">
    <source>
        <dbReference type="EMBL" id="QNP71813.1"/>
    </source>
</evidence>
<dbReference type="EMBL" id="CP060828">
    <property type="protein sequence ID" value="QNP71813.1"/>
    <property type="molecule type" value="Genomic_DNA"/>
</dbReference>
<name>A0A7H0IG97_9ACTN</name>
<dbReference type="AlphaFoldDB" id="A0A7H0IG97"/>
<reference evidence="2 3" key="1">
    <citation type="submission" date="2020-08" db="EMBL/GenBank/DDBJ databases">
        <title>A novel species.</title>
        <authorList>
            <person name="Gao J."/>
        </authorList>
    </citation>
    <scope>NUCLEOTIDE SEQUENCE [LARGE SCALE GENOMIC DNA]</scope>
    <source>
        <strain evidence="2 3">CRXT-G-22</strain>
    </source>
</reference>
<evidence type="ECO:0000256" key="1">
    <source>
        <dbReference type="SAM" id="Phobius"/>
    </source>
</evidence>
<dbReference type="RefSeq" id="WP_187748773.1">
    <property type="nucleotide sequence ID" value="NZ_CP060828.1"/>
</dbReference>
<keyword evidence="1" id="KW-0812">Transmembrane</keyword>
<sequence length="279" mass="29560">MPLLLVGFAVLAFFSNDTDIAGAWRDAAEAHRRYTAQMAGLANAEPLSPGFFYDDPRYQMAKASFVDLRSVCTALAVAALVLGVFSGSRDWATRVMLTLTAAEPRRVRFFVVRGGLVAAVSAGVTVLSAVLLVPLLLVVARFRGSLEGTDVHFWGVLAVIVLRGAAFVGLTGLLGYGLGMLLRHPGQALGLALAYLVAAGALLQDYLPSLAEFHLSGIAFAVLDERLLMATEKTDCTGDLACLAMREGTPAGVAFLGLACYVVPVVAVAVWRFVRRDVG</sequence>
<dbReference type="Proteomes" id="UP000516052">
    <property type="component" value="Chromosome"/>
</dbReference>
<feature type="transmembrane region" description="Helical" evidence="1">
    <location>
        <begin position="188"/>
        <end position="207"/>
    </location>
</feature>
<gene>
    <name evidence="2" type="ORF">IAG44_21935</name>
</gene>
<dbReference type="KEGG" id="sroi:IAG44_21935"/>
<keyword evidence="3" id="KW-1185">Reference proteome</keyword>
<organism evidence="2 3">
    <name type="scientific">Streptomyces roseirectus</name>
    <dbReference type="NCBI Taxonomy" id="2768066"/>
    <lineage>
        <taxon>Bacteria</taxon>
        <taxon>Bacillati</taxon>
        <taxon>Actinomycetota</taxon>
        <taxon>Actinomycetes</taxon>
        <taxon>Kitasatosporales</taxon>
        <taxon>Streptomycetaceae</taxon>
        <taxon>Streptomyces</taxon>
    </lineage>
</organism>
<proteinExistence type="predicted"/>
<feature type="transmembrane region" description="Helical" evidence="1">
    <location>
        <begin position="253"/>
        <end position="274"/>
    </location>
</feature>
<keyword evidence="1" id="KW-0472">Membrane</keyword>
<feature type="transmembrane region" description="Helical" evidence="1">
    <location>
        <begin position="109"/>
        <end position="139"/>
    </location>
</feature>
<evidence type="ECO:0000313" key="3">
    <source>
        <dbReference type="Proteomes" id="UP000516052"/>
    </source>
</evidence>
<protein>
    <submittedName>
        <fullName evidence="2">Uncharacterized protein</fullName>
    </submittedName>
</protein>